<proteinExistence type="predicted"/>
<feature type="region of interest" description="Disordered" evidence="1">
    <location>
        <begin position="1"/>
        <end position="32"/>
    </location>
</feature>
<evidence type="ECO:0000313" key="3">
    <source>
        <dbReference type="Proteomes" id="UP001649230"/>
    </source>
</evidence>
<keyword evidence="3" id="KW-1185">Reference proteome</keyword>
<reference evidence="2 3" key="1">
    <citation type="journal article" date="2024" name="Int. J. Syst. Evol. Microbiol.">
        <title>Paenibacillus hexagrammi sp. nov., a novel bacterium isolated from the gut content of Hexagrammos agrammus.</title>
        <authorList>
            <person name="Jung H.K."/>
            <person name="Kim D.G."/>
            <person name="Zin H."/>
            <person name="Park J."/>
            <person name="Jung H."/>
            <person name="Kim Y.O."/>
            <person name="Kong H.J."/>
            <person name="Kim J.W."/>
            <person name="Kim Y.S."/>
        </authorList>
    </citation>
    <scope>NUCLEOTIDE SEQUENCE [LARGE SCALE GENOMIC DNA]</scope>
    <source>
        <strain evidence="2 3">YPD9-1</strain>
    </source>
</reference>
<evidence type="ECO:0000313" key="2">
    <source>
        <dbReference type="EMBL" id="UJF31482.1"/>
    </source>
</evidence>
<evidence type="ECO:0000256" key="1">
    <source>
        <dbReference type="SAM" id="MobiDB-lite"/>
    </source>
</evidence>
<organism evidence="2 3">
    <name type="scientific">Paenibacillus hexagrammi</name>
    <dbReference type="NCBI Taxonomy" id="2908839"/>
    <lineage>
        <taxon>Bacteria</taxon>
        <taxon>Bacillati</taxon>
        <taxon>Bacillota</taxon>
        <taxon>Bacilli</taxon>
        <taxon>Bacillales</taxon>
        <taxon>Paenibacillaceae</taxon>
        <taxon>Paenibacillus</taxon>
    </lineage>
</organism>
<dbReference type="EMBL" id="CP090978">
    <property type="protein sequence ID" value="UJF31482.1"/>
    <property type="molecule type" value="Genomic_DNA"/>
</dbReference>
<name>A0ABY3SEY7_9BACL</name>
<gene>
    <name evidence="2" type="ORF">L0M14_16830</name>
</gene>
<protein>
    <submittedName>
        <fullName evidence="2">Uncharacterized protein</fullName>
    </submittedName>
</protein>
<dbReference type="Proteomes" id="UP001649230">
    <property type="component" value="Chromosome"/>
</dbReference>
<feature type="compositionally biased region" description="Basic and acidic residues" evidence="1">
    <location>
        <begin position="1"/>
        <end position="12"/>
    </location>
</feature>
<dbReference type="RefSeq" id="WP_235117828.1">
    <property type="nucleotide sequence ID" value="NZ_CP090978.1"/>
</dbReference>
<accession>A0ABY3SEY7</accession>
<sequence length="99" mass="10685">MEDNQHKSDASRDSLPTVIWEQPLQASPVNAPATDSKVISLDIHRQQHRSPAQEAEAVVISRNLYSTPAGQPIPLTIISSGFGQKVSTIRSSLQIKAAA</sequence>